<feature type="compositionally biased region" description="Low complexity" evidence="1">
    <location>
        <begin position="60"/>
        <end position="78"/>
    </location>
</feature>
<proteinExistence type="predicted"/>
<feature type="region of interest" description="Disordered" evidence="1">
    <location>
        <begin position="1"/>
        <end position="106"/>
    </location>
</feature>
<evidence type="ECO:0000256" key="1">
    <source>
        <dbReference type="SAM" id="MobiDB-lite"/>
    </source>
</evidence>
<sequence length="166" mass="16719">MSSPPPPPDGVPGSFGPAPPGPYPSAGASPHGWPAPGQQPAAPSGGYPSTGPNPYPAPGQYPAAGPYPMAGPNPGQSQPAPPGAYPPPGGYPPPHGYPPPAEYPSGVAGQILASERGRRVTDGVSDYFASASDQRQLRRRIVLIALVIAIPVFLIILAAALLPSLL</sequence>
<name>A0A810KXW9_9ACTN</name>
<evidence type="ECO:0000313" key="4">
    <source>
        <dbReference type="Proteomes" id="UP000680750"/>
    </source>
</evidence>
<gene>
    <name evidence="3" type="ORF">Asera_21510</name>
</gene>
<dbReference type="RefSeq" id="WP_051802345.1">
    <property type="nucleotide sequence ID" value="NZ_AP023354.1"/>
</dbReference>
<dbReference type="KEGG" id="aser:Asera_21510"/>
<evidence type="ECO:0000256" key="2">
    <source>
        <dbReference type="SAM" id="Phobius"/>
    </source>
</evidence>
<feature type="transmembrane region" description="Helical" evidence="2">
    <location>
        <begin position="141"/>
        <end position="162"/>
    </location>
</feature>
<dbReference type="Proteomes" id="UP000680750">
    <property type="component" value="Chromosome"/>
</dbReference>
<reference evidence="3" key="1">
    <citation type="submission" date="2020-08" db="EMBL/GenBank/DDBJ databases">
        <title>Whole genome shotgun sequence of Actinocatenispora sera NBRC 101916.</title>
        <authorList>
            <person name="Komaki H."/>
            <person name="Tamura T."/>
        </authorList>
    </citation>
    <scope>NUCLEOTIDE SEQUENCE</scope>
    <source>
        <strain evidence="3">NBRC 101916</strain>
    </source>
</reference>
<accession>A0A810KXW9</accession>
<feature type="compositionally biased region" description="Pro residues" evidence="1">
    <location>
        <begin position="1"/>
        <end position="10"/>
    </location>
</feature>
<evidence type="ECO:0000313" key="3">
    <source>
        <dbReference type="EMBL" id="BCJ28043.1"/>
    </source>
</evidence>
<keyword evidence="2" id="KW-1133">Transmembrane helix</keyword>
<feature type="compositionally biased region" description="Pro residues" evidence="1">
    <location>
        <begin position="79"/>
        <end position="102"/>
    </location>
</feature>
<protein>
    <submittedName>
        <fullName evidence="3">Uncharacterized protein</fullName>
    </submittedName>
</protein>
<keyword evidence="4" id="KW-1185">Reference proteome</keyword>
<organism evidence="3 4">
    <name type="scientific">Actinocatenispora sera</name>
    <dbReference type="NCBI Taxonomy" id="390989"/>
    <lineage>
        <taxon>Bacteria</taxon>
        <taxon>Bacillati</taxon>
        <taxon>Actinomycetota</taxon>
        <taxon>Actinomycetes</taxon>
        <taxon>Micromonosporales</taxon>
        <taxon>Micromonosporaceae</taxon>
        <taxon>Actinocatenispora</taxon>
    </lineage>
</organism>
<keyword evidence="2" id="KW-0472">Membrane</keyword>
<dbReference type="AlphaFoldDB" id="A0A810KXW9"/>
<keyword evidence="2" id="KW-0812">Transmembrane</keyword>
<dbReference type="EMBL" id="AP023354">
    <property type="protein sequence ID" value="BCJ28043.1"/>
    <property type="molecule type" value="Genomic_DNA"/>
</dbReference>
<feature type="compositionally biased region" description="Low complexity" evidence="1">
    <location>
        <begin position="24"/>
        <end position="47"/>
    </location>
</feature>